<reference evidence="2 3" key="1">
    <citation type="submission" date="2018-01" db="EMBL/GenBank/DDBJ databases">
        <authorList>
            <person name="Gaut B.S."/>
            <person name="Morton B.R."/>
            <person name="Clegg M.T."/>
            <person name="Duvall M.R."/>
        </authorList>
    </citation>
    <scope>NUCLEOTIDE SEQUENCE [LARGE SCALE GENOMIC DNA]</scope>
    <source>
        <strain evidence="2">GP69</strain>
    </source>
</reference>
<dbReference type="EMBL" id="OFSM01000004">
    <property type="protein sequence ID" value="SOY28317.1"/>
    <property type="molecule type" value="Genomic_DNA"/>
</dbReference>
<name>A0A2K4ZCX5_9FIRM</name>
<protein>
    <submittedName>
        <fullName evidence="2">Putative AAA-ATPase</fullName>
    </submittedName>
</protein>
<feature type="domain" description="AAA-ATPase-like" evidence="1">
    <location>
        <begin position="7"/>
        <end position="230"/>
    </location>
</feature>
<organism evidence="2 3">
    <name type="scientific">Acetatifactor muris</name>
    <dbReference type="NCBI Taxonomy" id="879566"/>
    <lineage>
        <taxon>Bacteria</taxon>
        <taxon>Bacillati</taxon>
        <taxon>Bacillota</taxon>
        <taxon>Clostridia</taxon>
        <taxon>Lachnospirales</taxon>
        <taxon>Lachnospiraceae</taxon>
        <taxon>Acetatifactor</taxon>
    </lineage>
</organism>
<evidence type="ECO:0000313" key="2">
    <source>
        <dbReference type="EMBL" id="SOY28317.1"/>
    </source>
</evidence>
<dbReference type="Pfam" id="PF09820">
    <property type="entry name" value="AAA-ATPase_like"/>
    <property type="match status" value="1"/>
</dbReference>
<dbReference type="InterPro" id="IPR012547">
    <property type="entry name" value="PDDEXK_9"/>
</dbReference>
<keyword evidence="3" id="KW-1185">Reference proteome</keyword>
<dbReference type="OrthoDB" id="9766673at2"/>
<dbReference type="Pfam" id="PF08011">
    <property type="entry name" value="PDDEXK_9"/>
    <property type="match status" value="1"/>
</dbReference>
<dbReference type="AlphaFoldDB" id="A0A2K4ZCX5"/>
<dbReference type="InterPro" id="IPR027417">
    <property type="entry name" value="P-loop_NTPase"/>
</dbReference>
<evidence type="ECO:0000259" key="1">
    <source>
        <dbReference type="Pfam" id="PF09820"/>
    </source>
</evidence>
<sequence>MARTVGIGIQDFAKMIINNCFYVDKTDFIREWWERKDDVTLITRPRRFGKTLNMSMLEQFFSVDYGGRGDLFQGLSVWKDEKYRQLQGTYPVISLSFARVKEMNYPDTREKICEILRNLYIKHTFLKESQALTDADRAYYDRILEPEISNTDATSALYQLSDYLYRYYGKKVIILLDEYDTPMQEAFVGGYREEAVAFMRSLFNSTFKTNPWLERAVMTGITRISKESIFSDLNNLKVVTTTSDEYATSFGFTEEEVFAALEECGLSEKKADVKCWYDGFIFGEHRDIYNPWSIINFLDTGKLGTHWANTSSNGLAGKLIREGSRAVKEKFEILIQGGTIQSPIDEQIVYNQLKGNEEAVWSLLLASGYLKVLSYEDYSEIPEDAQPVYELTLTNLEVRRMFQSMIREWFREAEPDYNDFIKALLQDDLDAMNEYMNRVALRTFSYFDTGNSPSGAEPERFYHGFVLGLLVDLQGKYLITSNRESGFGRYDVILEPRDSERDASINNCSRDAIIIEFKVRNQRREGSLEDTVQAALQQIREKQYAARLLERGIPAEHIRCYGFAFEGKKVLIG</sequence>
<dbReference type="InterPro" id="IPR018631">
    <property type="entry name" value="AAA-ATPase-like_dom"/>
</dbReference>
<accession>A0A2K4ZCX5</accession>
<dbReference type="Proteomes" id="UP000236311">
    <property type="component" value="Unassembled WGS sequence"/>
</dbReference>
<evidence type="ECO:0000313" key="3">
    <source>
        <dbReference type="Proteomes" id="UP000236311"/>
    </source>
</evidence>
<dbReference type="PANTHER" id="PTHR34825">
    <property type="entry name" value="CONSERVED PROTEIN, WITH A WEAK D-GALACTARATE DEHYDRATASE/ALTRONATE HYDROLASE DOMAIN"/>
    <property type="match status" value="1"/>
</dbReference>
<dbReference type="RefSeq" id="WP_103238411.1">
    <property type="nucleotide sequence ID" value="NZ_JANJZD010000004.1"/>
</dbReference>
<dbReference type="PANTHER" id="PTHR34825:SF1">
    <property type="entry name" value="AAA-ATPASE-LIKE DOMAIN-CONTAINING PROTEIN"/>
    <property type="match status" value="1"/>
</dbReference>
<proteinExistence type="predicted"/>
<gene>
    <name evidence="2" type="ORF">AMURIS_01024</name>
</gene>
<dbReference type="SUPFAM" id="SSF52540">
    <property type="entry name" value="P-loop containing nucleoside triphosphate hydrolases"/>
    <property type="match status" value="1"/>
</dbReference>